<evidence type="ECO:0000313" key="4">
    <source>
        <dbReference type="WBParaSite" id="NBR_0001990301-mRNA-1"/>
    </source>
</evidence>
<keyword evidence="1" id="KW-0732">Signal</keyword>
<dbReference type="Proteomes" id="UP000271162">
    <property type="component" value="Unassembled WGS sequence"/>
</dbReference>
<evidence type="ECO:0000313" key="2">
    <source>
        <dbReference type="EMBL" id="VDL83640.1"/>
    </source>
</evidence>
<sequence length="119" mass="13073">MGVYALSVVLSAAVVLLQVPTAELCVFEEIPLGEFYVSPDAHATGISLKDCLTRCFADSWCSMVLYYAEVNGQKTYGCQAFVESGSTLDLSHMAGENVHLYRIQRDIERSDCPKLSSLQ</sequence>
<evidence type="ECO:0000256" key="1">
    <source>
        <dbReference type="SAM" id="SignalP"/>
    </source>
</evidence>
<dbReference type="EMBL" id="UYSL01024600">
    <property type="protein sequence ID" value="VDL83640.1"/>
    <property type="molecule type" value="Genomic_DNA"/>
</dbReference>
<gene>
    <name evidence="2" type="ORF">NBR_LOCUS19904</name>
</gene>
<reference evidence="2 3" key="2">
    <citation type="submission" date="2018-11" db="EMBL/GenBank/DDBJ databases">
        <authorList>
            <consortium name="Pathogen Informatics"/>
        </authorList>
    </citation>
    <scope>NUCLEOTIDE SEQUENCE [LARGE SCALE GENOMIC DNA]</scope>
</reference>
<feature type="chain" id="PRO_5043125960" evidence="1">
    <location>
        <begin position="25"/>
        <end position="119"/>
    </location>
</feature>
<feature type="signal peptide" evidence="1">
    <location>
        <begin position="1"/>
        <end position="24"/>
    </location>
</feature>
<accession>A0A0N4YRN1</accession>
<evidence type="ECO:0000313" key="3">
    <source>
        <dbReference type="Proteomes" id="UP000271162"/>
    </source>
</evidence>
<name>A0A0N4YRN1_NIPBR</name>
<protein>
    <submittedName>
        <fullName evidence="4">Apple domain-containing protein</fullName>
    </submittedName>
</protein>
<dbReference type="AlphaFoldDB" id="A0A0N4YRN1"/>
<organism evidence="4">
    <name type="scientific">Nippostrongylus brasiliensis</name>
    <name type="common">Rat hookworm</name>
    <dbReference type="NCBI Taxonomy" id="27835"/>
    <lineage>
        <taxon>Eukaryota</taxon>
        <taxon>Metazoa</taxon>
        <taxon>Ecdysozoa</taxon>
        <taxon>Nematoda</taxon>
        <taxon>Chromadorea</taxon>
        <taxon>Rhabditida</taxon>
        <taxon>Rhabditina</taxon>
        <taxon>Rhabditomorpha</taxon>
        <taxon>Strongyloidea</taxon>
        <taxon>Heligmosomidae</taxon>
        <taxon>Nippostrongylus</taxon>
    </lineage>
</organism>
<reference evidence="4" key="1">
    <citation type="submission" date="2017-02" db="UniProtKB">
        <authorList>
            <consortium name="WormBaseParasite"/>
        </authorList>
    </citation>
    <scope>IDENTIFICATION</scope>
</reference>
<keyword evidence="3" id="KW-1185">Reference proteome</keyword>
<proteinExistence type="predicted"/>
<dbReference type="WBParaSite" id="NBR_0001990301-mRNA-1">
    <property type="protein sequence ID" value="NBR_0001990301-mRNA-1"/>
    <property type="gene ID" value="NBR_0001990301"/>
</dbReference>